<accession>A0AAW1QC50</accession>
<sequence length="105" mass="11841">MQLHVLNAFSARPVCCTEGEQPAVPLNPAKTAKAAERKAARPKASIRLTDRDFPPFHQLDPRSCPRGLTPAAYDLFKEDEKKYALLSEEEKTMYFITALSSRFDQ</sequence>
<evidence type="ECO:0000313" key="3">
    <source>
        <dbReference type="Proteomes" id="UP001489004"/>
    </source>
</evidence>
<keyword evidence="3" id="KW-1185">Reference proteome</keyword>
<dbReference type="Proteomes" id="UP001489004">
    <property type="component" value="Unassembled WGS sequence"/>
</dbReference>
<evidence type="ECO:0000313" key="2">
    <source>
        <dbReference type="EMBL" id="KAK9818114.1"/>
    </source>
</evidence>
<dbReference type="AlphaFoldDB" id="A0AAW1QC50"/>
<protein>
    <submittedName>
        <fullName evidence="2">Uncharacterized protein</fullName>
    </submittedName>
</protein>
<reference evidence="2 3" key="1">
    <citation type="journal article" date="2024" name="Nat. Commun.">
        <title>Phylogenomics reveals the evolutionary origins of lichenization in chlorophyte algae.</title>
        <authorList>
            <person name="Puginier C."/>
            <person name="Libourel C."/>
            <person name="Otte J."/>
            <person name="Skaloud P."/>
            <person name="Haon M."/>
            <person name="Grisel S."/>
            <person name="Petersen M."/>
            <person name="Berrin J.G."/>
            <person name="Delaux P.M."/>
            <person name="Dal Grande F."/>
            <person name="Keller J."/>
        </authorList>
    </citation>
    <scope>NUCLEOTIDE SEQUENCE [LARGE SCALE GENOMIC DNA]</scope>
    <source>
        <strain evidence="2 3">SAG 2043</strain>
    </source>
</reference>
<gene>
    <name evidence="2" type="ORF">WJX72_007341</name>
</gene>
<comment type="caution">
    <text evidence="2">The sequence shown here is derived from an EMBL/GenBank/DDBJ whole genome shotgun (WGS) entry which is preliminary data.</text>
</comment>
<evidence type="ECO:0000256" key="1">
    <source>
        <dbReference type="SAM" id="MobiDB-lite"/>
    </source>
</evidence>
<organism evidence="2 3">
    <name type="scientific">[Myrmecia] bisecta</name>
    <dbReference type="NCBI Taxonomy" id="41462"/>
    <lineage>
        <taxon>Eukaryota</taxon>
        <taxon>Viridiplantae</taxon>
        <taxon>Chlorophyta</taxon>
        <taxon>core chlorophytes</taxon>
        <taxon>Trebouxiophyceae</taxon>
        <taxon>Trebouxiales</taxon>
        <taxon>Trebouxiaceae</taxon>
        <taxon>Myrmecia</taxon>
    </lineage>
</organism>
<dbReference type="EMBL" id="JALJOR010000004">
    <property type="protein sequence ID" value="KAK9818114.1"/>
    <property type="molecule type" value="Genomic_DNA"/>
</dbReference>
<feature type="region of interest" description="Disordered" evidence="1">
    <location>
        <begin position="34"/>
        <end position="61"/>
    </location>
</feature>
<proteinExistence type="predicted"/>
<name>A0AAW1QC50_9CHLO</name>